<feature type="non-terminal residue" evidence="3">
    <location>
        <position position="1"/>
    </location>
</feature>
<dbReference type="OrthoDB" id="10258156at2759"/>
<dbReference type="GO" id="GO:0032259">
    <property type="term" value="P:methylation"/>
    <property type="evidence" value="ECO:0007669"/>
    <property type="project" value="UniProtKB-KW"/>
</dbReference>
<gene>
    <name evidence="3" type="primary">METTL25</name>
    <name evidence="3" type="ORF">BGZ97_009497</name>
</gene>
<keyword evidence="3" id="KW-0808">Transferase</keyword>
<feature type="compositionally biased region" description="Low complexity" evidence="1">
    <location>
        <begin position="313"/>
        <end position="330"/>
    </location>
</feature>
<protein>
    <submittedName>
        <fullName evidence="3">Methyltransferase-like protein 25</fullName>
    </submittedName>
</protein>
<organism evidence="3 4">
    <name type="scientific">Linnemannia gamsii</name>
    <dbReference type="NCBI Taxonomy" id="64522"/>
    <lineage>
        <taxon>Eukaryota</taxon>
        <taxon>Fungi</taxon>
        <taxon>Fungi incertae sedis</taxon>
        <taxon>Mucoromycota</taxon>
        <taxon>Mortierellomycotina</taxon>
        <taxon>Mortierellomycetes</taxon>
        <taxon>Mortierellales</taxon>
        <taxon>Mortierellaceae</taxon>
        <taxon>Linnemannia</taxon>
    </lineage>
</organism>
<dbReference type="SUPFAM" id="SSF53335">
    <property type="entry name" value="S-adenosyl-L-methionine-dependent methyltransferases"/>
    <property type="match status" value="1"/>
</dbReference>
<accession>A0A9P6QQ55</accession>
<keyword evidence="4" id="KW-1185">Reference proteome</keyword>
<name>A0A9P6QQ55_9FUNG</name>
<evidence type="ECO:0000313" key="3">
    <source>
        <dbReference type="EMBL" id="KAG0279831.1"/>
    </source>
</evidence>
<dbReference type="InterPro" id="IPR052220">
    <property type="entry name" value="METTL25"/>
</dbReference>
<dbReference type="GO" id="GO:0008168">
    <property type="term" value="F:methyltransferase activity"/>
    <property type="evidence" value="ECO:0007669"/>
    <property type="project" value="UniProtKB-KW"/>
</dbReference>
<dbReference type="AlphaFoldDB" id="A0A9P6QQ55"/>
<reference evidence="3" key="1">
    <citation type="journal article" date="2020" name="Fungal Divers.">
        <title>Resolving the Mortierellaceae phylogeny through synthesis of multi-gene phylogenetics and phylogenomics.</title>
        <authorList>
            <person name="Vandepol N."/>
            <person name="Liber J."/>
            <person name="Desiro A."/>
            <person name="Na H."/>
            <person name="Kennedy M."/>
            <person name="Barry K."/>
            <person name="Grigoriev I.V."/>
            <person name="Miller A.N."/>
            <person name="O'Donnell K."/>
            <person name="Stajich J.E."/>
            <person name="Bonito G."/>
        </authorList>
    </citation>
    <scope>NUCLEOTIDE SEQUENCE</scope>
    <source>
        <strain evidence="3">NVP60</strain>
    </source>
</reference>
<sequence length="345" mass="37045">MDRIMETCRLPAQQPSTTTSSNDDGDGLKAFLPPGFPSMEEYLVCLKAFLSGCEPVTDLMIVDYFTTNSWETRMPQSWREAFECPQGKLSSLDLMRLVSLGHLRDFKEPAAGTTATASSTMASEEGGIQDWPESLKDFVRMVKALSINRTLDPDYAKFKNTLDIHLIPGMSPKKLHEVEILSGLMASTAKEHSIGSVIDLGAGQGYLSRVLAFQHQLCVLGVDSNTIQTCGAQTTQKRTEKLFVNKSKLKNASGKGRNGRPTSKQQQQQQQQNRRSATMNAASATADTATVSAETETGAVAVSGIESAEEVQTRAATAPVTPAAAGETTTSTPAATLDASTATIE</sequence>
<comment type="caution">
    <text evidence="3">The sequence shown here is derived from an EMBL/GenBank/DDBJ whole genome shotgun (WGS) entry which is preliminary data.</text>
</comment>
<feature type="compositionally biased region" description="Polar residues" evidence="1">
    <location>
        <begin position="13"/>
        <end position="22"/>
    </location>
</feature>
<feature type="compositionally biased region" description="Low complexity" evidence="1">
    <location>
        <begin position="265"/>
        <end position="293"/>
    </location>
</feature>
<keyword evidence="3" id="KW-0489">Methyltransferase</keyword>
<dbReference type="InterPro" id="IPR029063">
    <property type="entry name" value="SAM-dependent_MTases_sf"/>
</dbReference>
<dbReference type="InterPro" id="IPR025714">
    <property type="entry name" value="Methyltranfer_dom"/>
</dbReference>
<feature type="region of interest" description="Disordered" evidence="1">
    <location>
        <begin position="1"/>
        <end position="27"/>
    </location>
</feature>
<dbReference type="Proteomes" id="UP000823405">
    <property type="component" value="Unassembled WGS sequence"/>
</dbReference>
<evidence type="ECO:0000256" key="1">
    <source>
        <dbReference type="SAM" id="MobiDB-lite"/>
    </source>
</evidence>
<evidence type="ECO:0000259" key="2">
    <source>
        <dbReference type="Pfam" id="PF13679"/>
    </source>
</evidence>
<dbReference type="EMBL" id="JAAAIN010004587">
    <property type="protein sequence ID" value="KAG0279831.1"/>
    <property type="molecule type" value="Genomic_DNA"/>
</dbReference>
<feature type="domain" description="Methyltransferase" evidence="2">
    <location>
        <begin position="173"/>
        <end position="268"/>
    </location>
</feature>
<proteinExistence type="predicted"/>
<dbReference type="Pfam" id="PF13679">
    <property type="entry name" value="Methyltransf_32"/>
    <property type="match status" value="1"/>
</dbReference>
<feature type="region of interest" description="Disordered" evidence="1">
    <location>
        <begin position="244"/>
        <end position="293"/>
    </location>
</feature>
<dbReference type="PANTHER" id="PTHR12496">
    <property type="entry name" value="CGI-41 METHYLTRANSFERASE"/>
    <property type="match status" value="1"/>
</dbReference>
<feature type="compositionally biased region" description="Polar residues" evidence="1">
    <location>
        <begin position="331"/>
        <end position="345"/>
    </location>
</feature>
<feature type="region of interest" description="Disordered" evidence="1">
    <location>
        <begin position="306"/>
        <end position="345"/>
    </location>
</feature>
<evidence type="ECO:0000313" key="4">
    <source>
        <dbReference type="Proteomes" id="UP000823405"/>
    </source>
</evidence>